<dbReference type="AlphaFoldDB" id="A0A6A5YZ67"/>
<protein>
    <submittedName>
        <fullName evidence="2">Uncharacterized protein</fullName>
    </submittedName>
</protein>
<dbReference type="Proteomes" id="UP000799770">
    <property type="component" value="Unassembled WGS sequence"/>
</dbReference>
<proteinExistence type="predicted"/>
<keyword evidence="3" id="KW-1185">Reference proteome</keyword>
<gene>
    <name evidence="2" type="ORF">BDV96DRAFT_169206</name>
</gene>
<accession>A0A6A5YZ67</accession>
<feature type="region of interest" description="Disordered" evidence="1">
    <location>
        <begin position="1"/>
        <end position="40"/>
    </location>
</feature>
<sequence length="305" mass="32872">MAPPVGSAARQPSRSGCSRFTCPQHPHFSKAPRTPATSADRCRPLPLLMMANPTRTFTFRHDQPGLSSALVCICLRTTLGRTLDAAPPPTTVSSIPGVGDSTLEPLTTLASPALLSFAGRLRAGQGRAGIQFRGCICQRPRVPAQRSHTCPARSSHHLAAYAAYAAAMCYPQAAAPCQTLFYPRRSQDSHRRTAPAPPLTADMDRFPLSRRGAWCRSPHRVSISALSIPASVVLPHSGSAPAGNPLASSDCQPFARLEHFWCSCLPMDADKANHCLNMALPMHLDPVIATSWYQGLLLDLRHSRS</sequence>
<reference evidence="2" key="1">
    <citation type="journal article" date="2020" name="Stud. Mycol.">
        <title>101 Dothideomycetes genomes: a test case for predicting lifestyles and emergence of pathogens.</title>
        <authorList>
            <person name="Haridas S."/>
            <person name="Albert R."/>
            <person name="Binder M."/>
            <person name="Bloem J."/>
            <person name="Labutti K."/>
            <person name="Salamov A."/>
            <person name="Andreopoulos B."/>
            <person name="Baker S."/>
            <person name="Barry K."/>
            <person name="Bills G."/>
            <person name="Bluhm B."/>
            <person name="Cannon C."/>
            <person name="Castanera R."/>
            <person name="Culley D."/>
            <person name="Daum C."/>
            <person name="Ezra D."/>
            <person name="Gonzalez J."/>
            <person name="Henrissat B."/>
            <person name="Kuo A."/>
            <person name="Liang C."/>
            <person name="Lipzen A."/>
            <person name="Lutzoni F."/>
            <person name="Magnuson J."/>
            <person name="Mondo S."/>
            <person name="Nolan M."/>
            <person name="Ohm R."/>
            <person name="Pangilinan J."/>
            <person name="Park H.-J."/>
            <person name="Ramirez L."/>
            <person name="Alfaro M."/>
            <person name="Sun H."/>
            <person name="Tritt A."/>
            <person name="Yoshinaga Y."/>
            <person name="Zwiers L.-H."/>
            <person name="Turgeon B."/>
            <person name="Goodwin S."/>
            <person name="Spatafora J."/>
            <person name="Crous P."/>
            <person name="Grigoriev I."/>
        </authorList>
    </citation>
    <scope>NUCLEOTIDE SEQUENCE</scope>
    <source>
        <strain evidence="2">CBS 627.86</strain>
    </source>
</reference>
<organism evidence="2 3">
    <name type="scientific">Lophiotrema nucula</name>
    <dbReference type="NCBI Taxonomy" id="690887"/>
    <lineage>
        <taxon>Eukaryota</taxon>
        <taxon>Fungi</taxon>
        <taxon>Dikarya</taxon>
        <taxon>Ascomycota</taxon>
        <taxon>Pezizomycotina</taxon>
        <taxon>Dothideomycetes</taxon>
        <taxon>Pleosporomycetidae</taxon>
        <taxon>Pleosporales</taxon>
        <taxon>Lophiotremataceae</taxon>
        <taxon>Lophiotrema</taxon>
    </lineage>
</organism>
<dbReference type="EMBL" id="ML977332">
    <property type="protein sequence ID" value="KAF2112113.1"/>
    <property type="molecule type" value="Genomic_DNA"/>
</dbReference>
<evidence type="ECO:0000313" key="2">
    <source>
        <dbReference type="EMBL" id="KAF2112113.1"/>
    </source>
</evidence>
<evidence type="ECO:0000256" key="1">
    <source>
        <dbReference type="SAM" id="MobiDB-lite"/>
    </source>
</evidence>
<name>A0A6A5YZ67_9PLEO</name>
<evidence type="ECO:0000313" key="3">
    <source>
        <dbReference type="Proteomes" id="UP000799770"/>
    </source>
</evidence>